<name>A0A7X8YH08_9VIBR</name>
<feature type="transmembrane region" description="Helical" evidence="1">
    <location>
        <begin position="39"/>
        <end position="65"/>
    </location>
</feature>
<organism evidence="2 3">
    <name type="scientific">Vibrio agarilyticus</name>
    <dbReference type="NCBI Taxonomy" id="2726741"/>
    <lineage>
        <taxon>Bacteria</taxon>
        <taxon>Pseudomonadati</taxon>
        <taxon>Pseudomonadota</taxon>
        <taxon>Gammaproteobacteria</taxon>
        <taxon>Vibrionales</taxon>
        <taxon>Vibrionaceae</taxon>
        <taxon>Vibrio</taxon>
    </lineage>
</organism>
<feature type="transmembrane region" description="Helical" evidence="1">
    <location>
        <begin position="6"/>
        <end position="27"/>
    </location>
</feature>
<sequence length="151" mass="17310">MEYVWIKYCHLLSILILTAMIVTQWFLVRPTISRRRLEIIAAIDATYGLAALGVLMSGVGLWFWVGKPPEYYTDNPLFHLKVTLFVVMALVSLYPTVQYLKCRRSLRFQYDDPGEITLSARLRSYISVQIALILIIPLLAVLVARGFSSWP</sequence>
<keyword evidence="1" id="KW-0472">Membrane</keyword>
<keyword evidence="1" id="KW-0812">Transmembrane</keyword>
<accession>A0A7X8YH08</accession>
<evidence type="ECO:0000256" key="1">
    <source>
        <dbReference type="SAM" id="Phobius"/>
    </source>
</evidence>
<proteinExistence type="predicted"/>
<evidence type="ECO:0000313" key="3">
    <source>
        <dbReference type="Proteomes" id="UP000535589"/>
    </source>
</evidence>
<dbReference type="InterPro" id="IPR018706">
    <property type="entry name" value="DUF2214_membrane"/>
</dbReference>
<protein>
    <submittedName>
        <fullName evidence="2">DUF2214 family protein</fullName>
    </submittedName>
</protein>
<gene>
    <name evidence="2" type="ORF">HGP28_08640</name>
</gene>
<comment type="caution">
    <text evidence="2">The sequence shown here is derived from an EMBL/GenBank/DDBJ whole genome shotgun (WGS) entry which is preliminary data.</text>
</comment>
<dbReference type="RefSeq" id="WP_168836050.1">
    <property type="nucleotide sequence ID" value="NZ_JABAIK010000007.1"/>
</dbReference>
<dbReference type="AlphaFoldDB" id="A0A7X8YH08"/>
<dbReference type="Proteomes" id="UP000535589">
    <property type="component" value="Unassembled WGS sequence"/>
</dbReference>
<reference evidence="2 3" key="1">
    <citation type="submission" date="2020-04" db="EMBL/GenBank/DDBJ databases">
        <title>Vibrio sp. SM6, a novel species isolated from seawater.</title>
        <authorList>
            <person name="Wang X."/>
        </authorList>
    </citation>
    <scope>NUCLEOTIDE SEQUENCE [LARGE SCALE GENOMIC DNA]</scope>
    <source>
        <strain evidence="2 3">SM6</strain>
    </source>
</reference>
<dbReference type="Pfam" id="PF09980">
    <property type="entry name" value="DUF2214"/>
    <property type="match status" value="1"/>
</dbReference>
<keyword evidence="1" id="KW-1133">Transmembrane helix</keyword>
<keyword evidence="3" id="KW-1185">Reference proteome</keyword>
<feature type="transmembrane region" description="Helical" evidence="1">
    <location>
        <begin position="77"/>
        <end position="97"/>
    </location>
</feature>
<feature type="transmembrane region" description="Helical" evidence="1">
    <location>
        <begin position="125"/>
        <end position="147"/>
    </location>
</feature>
<dbReference type="EMBL" id="JABAIK010000007">
    <property type="protein sequence ID" value="NLS12956.1"/>
    <property type="molecule type" value="Genomic_DNA"/>
</dbReference>
<evidence type="ECO:0000313" key="2">
    <source>
        <dbReference type="EMBL" id="NLS12956.1"/>
    </source>
</evidence>